<sequence>MIDRKTSLYLGSIFLLTSGLLFTIERLSSYIYWFAQITTGQYPTYHETFSFLDNLFVPLFLLIGISFFIYYFYSKNKPII</sequence>
<evidence type="ECO:0000313" key="3">
    <source>
        <dbReference type="Proteomes" id="UP001223586"/>
    </source>
</evidence>
<comment type="caution">
    <text evidence="2">The sequence shown here is derived from an EMBL/GenBank/DDBJ whole genome shotgun (WGS) entry which is preliminary data.</text>
</comment>
<feature type="transmembrane region" description="Helical" evidence="1">
    <location>
        <begin position="55"/>
        <end position="73"/>
    </location>
</feature>
<keyword evidence="1" id="KW-0472">Membrane</keyword>
<keyword evidence="1" id="KW-1133">Transmembrane helix</keyword>
<gene>
    <name evidence="2" type="ORF">J2S08_003190</name>
</gene>
<proteinExistence type="predicted"/>
<keyword evidence="1" id="KW-0812">Transmembrane</keyword>
<accession>A0ABT9WVI2</accession>
<dbReference type="Proteomes" id="UP001223586">
    <property type="component" value="Unassembled WGS sequence"/>
</dbReference>
<reference evidence="2 3" key="1">
    <citation type="submission" date="2023-07" db="EMBL/GenBank/DDBJ databases">
        <title>Genomic Encyclopedia of Type Strains, Phase IV (KMG-IV): sequencing the most valuable type-strain genomes for metagenomic binning, comparative biology and taxonomic classification.</title>
        <authorList>
            <person name="Goeker M."/>
        </authorList>
    </citation>
    <scope>NUCLEOTIDE SEQUENCE [LARGE SCALE GENOMIC DNA]</scope>
    <source>
        <strain evidence="2 3">DSM 23837</strain>
    </source>
</reference>
<keyword evidence="3" id="KW-1185">Reference proteome</keyword>
<evidence type="ECO:0000256" key="1">
    <source>
        <dbReference type="SAM" id="Phobius"/>
    </source>
</evidence>
<evidence type="ECO:0000313" key="2">
    <source>
        <dbReference type="EMBL" id="MDQ0177311.1"/>
    </source>
</evidence>
<dbReference type="EMBL" id="JAUSTT010000021">
    <property type="protein sequence ID" value="MDQ0177311.1"/>
    <property type="molecule type" value="Genomic_DNA"/>
</dbReference>
<dbReference type="RefSeq" id="WP_307231192.1">
    <property type="nucleotide sequence ID" value="NZ_JAUSTT010000021.1"/>
</dbReference>
<organism evidence="2 3">
    <name type="scientific">Bacillus chungangensis</name>
    <dbReference type="NCBI Taxonomy" id="587633"/>
    <lineage>
        <taxon>Bacteria</taxon>
        <taxon>Bacillati</taxon>
        <taxon>Bacillota</taxon>
        <taxon>Bacilli</taxon>
        <taxon>Bacillales</taxon>
        <taxon>Bacillaceae</taxon>
        <taxon>Bacillus</taxon>
    </lineage>
</organism>
<protein>
    <submittedName>
        <fullName evidence="2">Uncharacterized protein</fullName>
    </submittedName>
</protein>
<feature type="transmembrane region" description="Helical" evidence="1">
    <location>
        <begin position="12"/>
        <end position="35"/>
    </location>
</feature>
<name>A0ABT9WVI2_9BACI</name>